<reference evidence="1" key="1">
    <citation type="submission" date="2023-03" db="EMBL/GenBank/DDBJ databases">
        <title>Chitinimonas shenzhenensis gen. nov., sp. nov., a novel member of family Burkholderiaceae isolated from activated sludge collected in Shen Zhen, China.</title>
        <authorList>
            <person name="Wang X."/>
        </authorList>
    </citation>
    <scope>NUCLEOTIDE SEQUENCE</scope>
    <source>
        <strain evidence="1">DQS-5</strain>
    </source>
</reference>
<evidence type="ECO:0000313" key="1">
    <source>
        <dbReference type="EMBL" id="MDK2126046.1"/>
    </source>
</evidence>
<protein>
    <submittedName>
        <fullName evidence="1">Uncharacterized protein</fullName>
    </submittedName>
</protein>
<proteinExistence type="predicted"/>
<dbReference type="Proteomes" id="UP001172778">
    <property type="component" value="Unassembled WGS sequence"/>
</dbReference>
<dbReference type="RefSeq" id="WP_284102361.1">
    <property type="nucleotide sequence ID" value="NZ_JARRAF010000030.1"/>
</dbReference>
<dbReference type="EMBL" id="JARRAF010000030">
    <property type="protein sequence ID" value="MDK2126046.1"/>
    <property type="molecule type" value="Genomic_DNA"/>
</dbReference>
<keyword evidence="2" id="KW-1185">Reference proteome</keyword>
<evidence type="ECO:0000313" key="2">
    <source>
        <dbReference type="Proteomes" id="UP001172778"/>
    </source>
</evidence>
<comment type="caution">
    <text evidence="1">The sequence shown here is derived from an EMBL/GenBank/DDBJ whole genome shotgun (WGS) entry which is preliminary data.</text>
</comment>
<gene>
    <name evidence="1" type="ORF">PZA18_18545</name>
</gene>
<sequence length="112" mass="12795">MAAHSPLAAARQRSDSALRHWQALSFIQRRPRSQPRRFWAVPPARDYHAACLHGRQMADELLDYLRQHPQMIGSNRLGHIAADIDFSVSGADKGYWVGFFSRLETLLLREAV</sequence>
<organism evidence="1 2">
    <name type="scientific">Parachitinimonas caeni</name>
    <dbReference type="NCBI Taxonomy" id="3031301"/>
    <lineage>
        <taxon>Bacteria</taxon>
        <taxon>Pseudomonadati</taxon>
        <taxon>Pseudomonadota</taxon>
        <taxon>Betaproteobacteria</taxon>
        <taxon>Neisseriales</taxon>
        <taxon>Chitinibacteraceae</taxon>
        <taxon>Parachitinimonas</taxon>
    </lineage>
</organism>
<accession>A0ABT7E175</accession>
<name>A0ABT7E175_9NEIS</name>